<dbReference type="SUPFAM" id="SSF54593">
    <property type="entry name" value="Glyoxalase/Bleomycin resistance protein/Dihydroxybiphenyl dioxygenase"/>
    <property type="match status" value="1"/>
</dbReference>
<dbReference type="InterPro" id="IPR029068">
    <property type="entry name" value="Glyas_Bleomycin-R_OHBP_Dase"/>
</dbReference>
<dbReference type="InterPro" id="IPR004360">
    <property type="entry name" value="Glyas_Fos-R_dOase_dom"/>
</dbReference>
<keyword evidence="3" id="KW-1185">Reference proteome</keyword>
<evidence type="ECO:0000313" key="3">
    <source>
        <dbReference type="Proteomes" id="UP001498238"/>
    </source>
</evidence>
<protein>
    <recommendedName>
        <fullName evidence="1">VOC domain-containing protein</fullName>
    </recommendedName>
</protein>
<dbReference type="Gene3D" id="3.10.180.10">
    <property type="entry name" value="2,3-Dihydroxybiphenyl 1,2-Dioxygenase, domain 1"/>
    <property type="match status" value="1"/>
</dbReference>
<evidence type="ECO:0000259" key="1">
    <source>
        <dbReference type="PROSITE" id="PS51819"/>
    </source>
</evidence>
<organism evidence="2 3">
    <name type="scientific">Brevibacterium metallidurans</name>
    <dbReference type="NCBI Taxonomy" id="1482676"/>
    <lineage>
        <taxon>Bacteria</taxon>
        <taxon>Bacillati</taxon>
        <taxon>Actinomycetota</taxon>
        <taxon>Actinomycetes</taxon>
        <taxon>Micrococcales</taxon>
        <taxon>Brevibacteriaceae</taxon>
        <taxon>Brevibacterium</taxon>
    </lineage>
</organism>
<name>A0ABN0SQT8_9MICO</name>
<dbReference type="Pfam" id="PF00903">
    <property type="entry name" value="Glyoxalase"/>
    <property type="match status" value="1"/>
</dbReference>
<dbReference type="Proteomes" id="UP001498238">
    <property type="component" value="Unassembled WGS sequence"/>
</dbReference>
<feature type="domain" description="VOC" evidence="1">
    <location>
        <begin position="4"/>
        <end position="118"/>
    </location>
</feature>
<evidence type="ECO:0000313" key="2">
    <source>
        <dbReference type="EMBL" id="GAA0036768.1"/>
    </source>
</evidence>
<dbReference type="EMBL" id="BAAAAF010000012">
    <property type="protein sequence ID" value="GAA0036768.1"/>
    <property type="molecule type" value="Genomic_DNA"/>
</dbReference>
<dbReference type="InterPro" id="IPR037523">
    <property type="entry name" value="VOC_core"/>
</dbReference>
<accession>A0ABN0SQT8</accession>
<proteinExistence type="predicted"/>
<reference evidence="2 3" key="1">
    <citation type="submission" date="2024-01" db="EMBL/GenBank/DDBJ databases">
        <title>Characterization of antibiotic resistant novel bacterial strains and their environmental applications.</title>
        <authorList>
            <person name="Manzoor S."/>
            <person name="Abbas S."/>
            <person name="Arshad M."/>
            <person name="Ahmed I."/>
        </authorList>
    </citation>
    <scope>NUCLEOTIDE SEQUENCE [LARGE SCALE GENOMIC DNA]</scope>
    <source>
        <strain evidence="2 3">NCCP-602</strain>
    </source>
</reference>
<dbReference type="RefSeq" id="WP_009380173.1">
    <property type="nucleotide sequence ID" value="NZ_BAAAAF010000012.1"/>
</dbReference>
<comment type="caution">
    <text evidence="2">The sequence shown here is derived from an EMBL/GenBank/DDBJ whole genome shotgun (WGS) entry which is preliminary data.</text>
</comment>
<gene>
    <name evidence="2" type="ORF">NCCP602_27290</name>
</gene>
<dbReference type="PROSITE" id="PS51819">
    <property type="entry name" value="VOC"/>
    <property type="match status" value="1"/>
</dbReference>
<dbReference type="CDD" id="cd06587">
    <property type="entry name" value="VOC"/>
    <property type="match status" value="1"/>
</dbReference>
<sequence length="118" mass="12862">MDAKLRGVFLTCGELEDTADFYRDIAGLELSAAGDDEYTYYVLEVGGIQLALHDAEAFADYTHPTVPASNLTHLYFRIDDRTAFLDRLDAAGIIPTAIDDVVVTVADPDGRQVMFGTA</sequence>